<comment type="caution">
    <text evidence="2">The sequence shown here is derived from an EMBL/GenBank/DDBJ whole genome shotgun (WGS) entry which is preliminary data.</text>
</comment>
<organism evidence="2">
    <name type="scientific">Fusarium oxysporum (strain Fo5176)</name>
    <name type="common">Fusarium vascular wilt</name>
    <dbReference type="NCBI Taxonomy" id="660025"/>
    <lineage>
        <taxon>Eukaryota</taxon>
        <taxon>Fungi</taxon>
        <taxon>Dikarya</taxon>
        <taxon>Ascomycota</taxon>
        <taxon>Pezizomycotina</taxon>
        <taxon>Sordariomycetes</taxon>
        <taxon>Hypocreomycetidae</taxon>
        <taxon>Hypocreales</taxon>
        <taxon>Nectriaceae</taxon>
        <taxon>Fusarium</taxon>
        <taxon>Fusarium oxysporum species complex</taxon>
    </lineage>
</organism>
<dbReference type="OrthoDB" id="5235778at2759"/>
<feature type="region of interest" description="Disordered" evidence="1">
    <location>
        <begin position="88"/>
        <end position="215"/>
    </location>
</feature>
<feature type="compositionally biased region" description="Basic and acidic residues" evidence="1">
    <location>
        <begin position="144"/>
        <end position="153"/>
    </location>
</feature>
<gene>
    <name evidence="2" type="ORF">FOXB_01975</name>
</gene>
<dbReference type="STRING" id="660025.F9F6F0"/>
<protein>
    <submittedName>
        <fullName evidence="2">Uncharacterized protein</fullName>
    </submittedName>
</protein>
<proteinExistence type="predicted"/>
<evidence type="ECO:0000313" key="2">
    <source>
        <dbReference type="EMBL" id="EGU87511.1"/>
    </source>
</evidence>
<dbReference type="EMBL" id="AFQF01000661">
    <property type="protein sequence ID" value="EGU87511.1"/>
    <property type="molecule type" value="Genomic_DNA"/>
</dbReference>
<feature type="compositionally biased region" description="Polar residues" evidence="1">
    <location>
        <begin position="92"/>
        <end position="101"/>
    </location>
</feature>
<name>F9F6F0_FUSOF</name>
<evidence type="ECO:0000256" key="1">
    <source>
        <dbReference type="SAM" id="MobiDB-lite"/>
    </source>
</evidence>
<reference evidence="2" key="1">
    <citation type="journal article" date="2012" name="Mol. Plant Microbe Interact.">
        <title>A highly conserved effector in Fusarium oxysporum is required for full virulence on Arabidopsis.</title>
        <authorList>
            <person name="Thatcher L.F."/>
            <person name="Gardiner D.M."/>
            <person name="Kazan K."/>
            <person name="Manners J."/>
        </authorList>
    </citation>
    <scope>NUCLEOTIDE SEQUENCE [LARGE SCALE GENOMIC DNA]</scope>
    <source>
        <strain evidence="2">Fo5176</strain>
    </source>
</reference>
<sequence>MWNMWKGLRGVDMDMLKPTWNGMEWIWIHIMDPYVDFVKKPDIYWVCTIRGCKNKQEWARKDGFRAHVRRKHPDSDNPAFLQQCRRRRRDVGQNSGQNHTAHQGEMSADANNHGSPADEQVEFENSSQFTRGLHAQAEIIPDISSHDRMKSIKSDIQSVSKERLEQRQSPRALKKKQQTQVGHGDTVMASKDPIEMDTPPQSAPAPRQTTGTTSLSNNKIERMSALTKRAITRLELAQKRAHPRAANHERAAAQAAAANISGMAVNGQQNLHEPDDIQRLNEIWARQESLRLRTYAQDAKLYAGVKYERKTQGPFSGKLVSQGTIISIDGEDYVEYRVLRKPLPL</sequence>
<dbReference type="PaxDb" id="5507-FOXG_03876P0"/>
<accession>F9F6F0</accession>
<dbReference type="AlphaFoldDB" id="F9F6F0"/>